<organism evidence="3 4">
    <name type="scientific">Xenopus laevis</name>
    <name type="common">African clawed frog</name>
    <dbReference type="NCBI Taxonomy" id="8355"/>
    <lineage>
        <taxon>Eukaryota</taxon>
        <taxon>Metazoa</taxon>
        <taxon>Chordata</taxon>
        <taxon>Craniata</taxon>
        <taxon>Vertebrata</taxon>
        <taxon>Euteleostomi</taxon>
        <taxon>Amphibia</taxon>
        <taxon>Batrachia</taxon>
        <taxon>Anura</taxon>
        <taxon>Pipoidea</taxon>
        <taxon>Pipidae</taxon>
        <taxon>Xenopodinae</taxon>
        <taxon>Xenopus</taxon>
        <taxon>Xenopus</taxon>
    </lineage>
</organism>
<dbReference type="KEGG" id="xla:108701854"/>
<dbReference type="RefSeq" id="XP_041432221.1">
    <property type="nucleotide sequence ID" value="XM_041576287.1"/>
</dbReference>
<sequence length="124" mass="13867">MELLASTHAAVWLLFCLGSLTGTKEGKLMVVPMDGSHWQSLKTVVERLAHNGHQIIVSLLHNKQLIQDLQEETFDAVLNDPAFYCGVIIAEYLRVPSIHFLRGLACEYEYISAQGESPLSFVPR</sequence>
<proteinExistence type="predicted"/>
<reference evidence="4" key="1">
    <citation type="submission" date="2025-08" db="UniProtKB">
        <authorList>
            <consortium name="RefSeq"/>
        </authorList>
    </citation>
    <scope>IDENTIFICATION</scope>
    <source>
        <strain evidence="4">J_2021</strain>
        <tissue evidence="4">Erythrocytes</tissue>
    </source>
</reference>
<name>A0A8J1LT34_XENLA</name>
<evidence type="ECO:0000256" key="1">
    <source>
        <dbReference type="ARBA" id="ARBA00022679"/>
    </source>
</evidence>
<dbReference type="OrthoDB" id="5835829at2759"/>
<feature type="signal peptide" evidence="2">
    <location>
        <begin position="1"/>
        <end position="22"/>
    </location>
</feature>
<dbReference type="SUPFAM" id="SSF53756">
    <property type="entry name" value="UDP-Glycosyltransferase/glycogen phosphorylase"/>
    <property type="match status" value="1"/>
</dbReference>
<dbReference type="GeneID" id="108701854"/>
<dbReference type="InterPro" id="IPR002213">
    <property type="entry name" value="UDP_glucos_trans"/>
</dbReference>
<evidence type="ECO:0000313" key="4">
    <source>
        <dbReference type="RefSeq" id="XP_041432221.1"/>
    </source>
</evidence>
<dbReference type="AlphaFoldDB" id="A0A8J1LT34"/>
<evidence type="ECO:0000256" key="2">
    <source>
        <dbReference type="SAM" id="SignalP"/>
    </source>
</evidence>
<keyword evidence="3" id="KW-1185">Reference proteome</keyword>
<dbReference type="Pfam" id="PF00201">
    <property type="entry name" value="UDPGT"/>
    <property type="match status" value="2"/>
</dbReference>
<dbReference type="Gene3D" id="3.40.50.2000">
    <property type="entry name" value="Glycogen Phosphorylase B"/>
    <property type="match status" value="1"/>
</dbReference>
<dbReference type="GO" id="GO:0008194">
    <property type="term" value="F:UDP-glycosyltransferase activity"/>
    <property type="evidence" value="ECO:0007669"/>
    <property type="project" value="InterPro"/>
</dbReference>
<keyword evidence="2" id="KW-0732">Signal</keyword>
<protein>
    <submittedName>
        <fullName evidence="4">UDP-glucuronosyltransferase 1A8</fullName>
    </submittedName>
</protein>
<keyword evidence="1" id="KW-0808">Transferase</keyword>
<evidence type="ECO:0000313" key="3">
    <source>
        <dbReference type="Proteomes" id="UP000186698"/>
    </source>
</evidence>
<gene>
    <name evidence="4" type="primary">LOC108701854</name>
</gene>
<feature type="chain" id="PRO_5035254551" evidence="2">
    <location>
        <begin position="23"/>
        <end position="124"/>
    </location>
</feature>
<dbReference type="Proteomes" id="UP000186698">
    <property type="component" value="Chromosome 9_10L"/>
</dbReference>
<accession>A0A8J1LT34</accession>